<protein>
    <submittedName>
        <fullName evidence="1">Unnamed protein product</fullName>
    </submittedName>
</protein>
<dbReference type="Proteomes" id="UP001165064">
    <property type="component" value="Unassembled WGS sequence"/>
</dbReference>
<evidence type="ECO:0000313" key="1">
    <source>
        <dbReference type="EMBL" id="GMF06417.1"/>
    </source>
</evidence>
<evidence type="ECO:0000313" key="2">
    <source>
        <dbReference type="Proteomes" id="UP001165064"/>
    </source>
</evidence>
<reference evidence="1" key="1">
    <citation type="submission" date="2023-04" db="EMBL/GenBank/DDBJ databases">
        <title>Ambrosiozyma monospora NBRC 10751.</title>
        <authorList>
            <person name="Ichikawa N."/>
            <person name="Sato H."/>
            <person name="Tonouchi N."/>
        </authorList>
    </citation>
    <scope>NUCLEOTIDE SEQUENCE</scope>
    <source>
        <strain evidence="1">NBRC 10751</strain>
    </source>
</reference>
<name>A0ACB5UAF2_AMBMO</name>
<comment type="caution">
    <text evidence="1">The sequence shown here is derived from an EMBL/GenBank/DDBJ whole genome shotgun (WGS) entry which is preliminary data.</text>
</comment>
<proteinExistence type="predicted"/>
<accession>A0ACB5UAF2</accession>
<sequence>MKKSVTDEDEEFTQLLNHSHTRAFSQPVIITEEETRELRKEASLAARKGNNDISVISEDDATSADGVVNQSTEEVSETFEEINNTTEKLESEEPVLVSSKILGETKTVVGG</sequence>
<organism evidence="1 2">
    <name type="scientific">Ambrosiozyma monospora</name>
    <name type="common">Yeast</name>
    <name type="synonym">Endomycopsis monosporus</name>
    <dbReference type="NCBI Taxonomy" id="43982"/>
    <lineage>
        <taxon>Eukaryota</taxon>
        <taxon>Fungi</taxon>
        <taxon>Dikarya</taxon>
        <taxon>Ascomycota</taxon>
        <taxon>Saccharomycotina</taxon>
        <taxon>Pichiomycetes</taxon>
        <taxon>Pichiales</taxon>
        <taxon>Pichiaceae</taxon>
        <taxon>Ambrosiozyma</taxon>
    </lineage>
</organism>
<keyword evidence="2" id="KW-1185">Reference proteome</keyword>
<gene>
    <name evidence="1" type="ORF">Amon02_001269000</name>
</gene>
<dbReference type="EMBL" id="BSXS01015153">
    <property type="protein sequence ID" value="GMF06417.1"/>
    <property type="molecule type" value="Genomic_DNA"/>
</dbReference>